<dbReference type="AlphaFoldDB" id="A0A3M8A859"/>
<accession>A0A3M8A859</accession>
<dbReference type="Proteomes" id="UP000317180">
    <property type="component" value="Unassembled WGS sequence"/>
</dbReference>
<name>A0A3M8A859_9BACL</name>
<dbReference type="GeneID" id="82810869"/>
<reference evidence="1 4" key="2">
    <citation type="submission" date="2019-06" db="EMBL/GenBank/DDBJ databases">
        <title>Whole genome shotgun sequence of Brevibacillus agri NBRC 15538.</title>
        <authorList>
            <person name="Hosoyama A."/>
            <person name="Uohara A."/>
            <person name="Ohji S."/>
            <person name="Ichikawa N."/>
        </authorList>
    </citation>
    <scope>NUCLEOTIDE SEQUENCE [LARGE SCALE GENOMIC DNA]</scope>
    <source>
        <strain evidence="1 4">NBRC 15538</strain>
    </source>
</reference>
<keyword evidence="4" id="KW-1185">Reference proteome</keyword>
<sequence>MKQTDLREQWEARINDYRASGLTAEKWCAENEVTTRQLWYWLRKFRDSKESSVRPPQWVPVNVHQPQENTESLLLVKVGAAVIEIRPGYNPVLLSDVVRTLQALC</sequence>
<dbReference type="EMBL" id="RHHN01000094">
    <property type="protein sequence ID" value="RNB47439.1"/>
    <property type="molecule type" value="Genomic_DNA"/>
</dbReference>
<gene>
    <name evidence="1" type="ORF">BAG01nite_48850</name>
    <name evidence="2" type="ORF">EB820_24555</name>
</gene>
<comment type="caution">
    <text evidence="2">The sequence shown here is derived from an EMBL/GenBank/DDBJ whole genome shotgun (WGS) entry which is preliminary data.</text>
</comment>
<organism evidence="2 3">
    <name type="scientific">Brevibacillus agri</name>
    <dbReference type="NCBI Taxonomy" id="51101"/>
    <lineage>
        <taxon>Bacteria</taxon>
        <taxon>Bacillati</taxon>
        <taxon>Bacillota</taxon>
        <taxon>Bacilli</taxon>
        <taxon>Bacillales</taxon>
        <taxon>Paenibacillaceae</taxon>
        <taxon>Brevibacillus</taxon>
    </lineage>
</organism>
<dbReference type="OrthoDB" id="9808061at2"/>
<evidence type="ECO:0000313" key="3">
    <source>
        <dbReference type="Proteomes" id="UP000276178"/>
    </source>
</evidence>
<reference evidence="2 3" key="1">
    <citation type="submission" date="2018-10" db="EMBL/GenBank/DDBJ databases">
        <title>Phylogenomics of Brevibacillus.</title>
        <authorList>
            <person name="Dunlap C."/>
        </authorList>
    </citation>
    <scope>NUCLEOTIDE SEQUENCE [LARGE SCALE GENOMIC DNA]</scope>
    <source>
        <strain evidence="2 3">NRRL NRS 1219</strain>
    </source>
</reference>
<proteinExistence type="predicted"/>
<dbReference type="RefSeq" id="WP_007781084.1">
    <property type="nucleotide sequence ID" value="NZ_BJOD01000109.1"/>
</dbReference>
<dbReference type="NCBIfam" id="NF047593">
    <property type="entry name" value="IS66_ISAeme5_TnpA"/>
    <property type="match status" value="1"/>
</dbReference>
<dbReference type="EMBL" id="BJOD01000109">
    <property type="protein sequence ID" value="GED28783.1"/>
    <property type="molecule type" value="Genomic_DNA"/>
</dbReference>
<protein>
    <submittedName>
        <fullName evidence="2">Helix-turn-helix domain-containing protein</fullName>
    </submittedName>
</protein>
<dbReference type="Proteomes" id="UP000276178">
    <property type="component" value="Unassembled WGS sequence"/>
</dbReference>
<evidence type="ECO:0000313" key="1">
    <source>
        <dbReference type="EMBL" id="GED28783.1"/>
    </source>
</evidence>
<evidence type="ECO:0000313" key="4">
    <source>
        <dbReference type="Proteomes" id="UP000317180"/>
    </source>
</evidence>
<evidence type="ECO:0000313" key="2">
    <source>
        <dbReference type="EMBL" id="RNB47439.1"/>
    </source>
</evidence>